<dbReference type="RefSeq" id="XP_036366174.1">
    <property type="nucleotide sequence ID" value="XM_036510281.1"/>
</dbReference>
<dbReference type="Proteomes" id="UP000515154">
    <property type="component" value="Linkage group LG17"/>
</dbReference>
<keyword evidence="1" id="KW-0812">Transmembrane</keyword>
<proteinExistence type="predicted"/>
<name>A0A7E6FEK2_9MOLL</name>
<keyword evidence="1" id="KW-1133">Transmembrane helix</keyword>
<feature type="chain" id="PRO_5028893473" evidence="2">
    <location>
        <begin position="18"/>
        <end position="144"/>
    </location>
</feature>
<organism evidence="3 4">
    <name type="scientific">Octopus sinensis</name>
    <name type="common">East Asian common octopus</name>
    <dbReference type="NCBI Taxonomy" id="2607531"/>
    <lineage>
        <taxon>Eukaryota</taxon>
        <taxon>Metazoa</taxon>
        <taxon>Spiralia</taxon>
        <taxon>Lophotrochozoa</taxon>
        <taxon>Mollusca</taxon>
        <taxon>Cephalopoda</taxon>
        <taxon>Coleoidea</taxon>
        <taxon>Octopodiformes</taxon>
        <taxon>Octopoda</taxon>
        <taxon>Incirrata</taxon>
        <taxon>Octopodidae</taxon>
        <taxon>Octopus</taxon>
    </lineage>
</organism>
<gene>
    <name evidence="4" type="primary">LOC118766687</name>
</gene>
<keyword evidence="2" id="KW-0732">Signal</keyword>
<keyword evidence="3" id="KW-1185">Reference proteome</keyword>
<evidence type="ECO:0000313" key="3">
    <source>
        <dbReference type="Proteomes" id="UP000515154"/>
    </source>
</evidence>
<protein>
    <submittedName>
        <fullName evidence="4">Uncharacterized protein LOC118766687</fullName>
    </submittedName>
</protein>
<feature type="transmembrane region" description="Helical" evidence="1">
    <location>
        <begin position="121"/>
        <end position="141"/>
    </location>
</feature>
<evidence type="ECO:0000256" key="2">
    <source>
        <dbReference type="SAM" id="SignalP"/>
    </source>
</evidence>
<feature type="signal peptide" evidence="2">
    <location>
        <begin position="1"/>
        <end position="17"/>
    </location>
</feature>
<evidence type="ECO:0000256" key="1">
    <source>
        <dbReference type="SAM" id="Phobius"/>
    </source>
</evidence>
<dbReference type="AlphaFoldDB" id="A0A7E6FEK2"/>
<keyword evidence="1" id="KW-0472">Membrane</keyword>
<reference evidence="4" key="1">
    <citation type="submission" date="2025-08" db="UniProtKB">
        <authorList>
            <consortium name="RefSeq"/>
        </authorList>
    </citation>
    <scope>IDENTIFICATION</scope>
</reference>
<sequence>MAVVLTFLLLILASAECREMCYNCQYTITSTKQGIECSDHFNETSKMYRCQYSCLIRTLRNTVTKTITSTFRGCAEHGKSGCDDINGVTQCSYSCDKDLCNTMSIDELEEKYGVKDGTNVIYGNNFIIVIAFLILNFISFLKLS</sequence>
<dbReference type="KEGG" id="osn:118766687"/>
<evidence type="ECO:0000313" key="4">
    <source>
        <dbReference type="RefSeq" id="XP_036366174.1"/>
    </source>
</evidence>
<accession>A0A7E6FEK2</accession>